<evidence type="ECO:0000313" key="2">
    <source>
        <dbReference type="EMBL" id="KIM66491.1"/>
    </source>
</evidence>
<dbReference type="EMBL" id="KN822017">
    <property type="protein sequence ID" value="KIM66491.1"/>
    <property type="molecule type" value="Genomic_DNA"/>
</dbReference>
<keyword evidence="3" id="KW-1185">Reference proteome</keyword>
<dbReference type="OrthoDB" id="5303367at2759"/>
<reference evidence="2 3" key="1">
    <citation type="submission" date="2014-04" db="EMBL/GenBank/DDBJ databases">
        <authorList>
            <consortium name="DOE Joint Genome Institute"/>
            <person name="Kuo A."/>
            <person name="Kohler A."/>
            <person name="Nagy L.G."/>
            <person name="Floudas D."/>
            <person name="Copeland A."/>
            <person name="Barry K.W."/>
            <person name="Cichocki N."/>
            <person name="Veneault-Fourrey C."/>
            <person name="LaButti K."/>
            <person name="Lindquist E.A."/>
            <person name="Lipzen A."/>
            <person name="Lundell T."/>
            <person name="Morin E."/>
            <person name="Murat C."/>
            <person name="Sun H."/>
            <person name="Tunlid A."/>
            <person name="Henrissat B."/>
            <person name="Grigoriev I.V."/>
            <person name="Hibbett D.S."/>
            <person name="Martin F."/>
            <person name="Nordberg H.P."/>
            <person name="Cantor M.N."/>
            <person name="Hua S.X."/>
        </authorList>
    </citation>
    <scope>NUCLEOTIDE SEQUENCE [LARGE SCALE GENOMIC DNA]</scope>
    <source>
        <strain evidence="2 3">Foug A</strain>
    </source>
</reference>
<dbReference type="PANTHER" id="PTHR10622:SF12">
    <property type="entry name" value="HET DOMAIN-CONTAINING PROTEIN"/>
    <property type="match status" value="1"/>
</dbReference>
<evidence type="ECO:0000259" key="1">
    <source>
        <dbReference type="Pfam" id="PF06985"/>
    </source>
</evidence>
<evidence type="ECO:0000313" key="3">
    <source>
        <dbReference type="Proteomes" id="UP000053989"/>
    </source>
</evidence>
<dbReference type="AlphaFoldDB" id="A0A0C3EF08"/>
<organism evidence="2 3">
    <name type="scientific">Scleroderma citrinum Foug A</name>
    <dbReference type="NCBI Taxonomy" id="1036808"/>
    <lineage>
        <taxon>Eukaryota</taxon>
        <taxon>Fungi</taxon>
        <taxon>Dikarya</taxon>
        <taxon>Basidiomycota</taxon>
        <taxon>Agaricomycotina</taxon>
        <taxon>Agaricomycetes</taxon>
        <taxon>Agaricomycetidae</taxon>
        <taxon>Boletales</taxon>
        <taxon>Sclerodermatineae</taxon>
        <taxon>Sclerodermataceae</taxon>
        <taxon>Scleroderma</taxon>
    </lineage>
</organism>
<dbReference type="STRING" id="1036808.A0A0C3EF08"/>
<protein>
    <recommendedName>
        <fullName evidence="1">Heterokaryon incompatibility domain-containing protein</fullName>
    </recommendedName>
</protein>
<sequence length="774" mass="89077">MRLINVKAFLGRERLIRKGKRADHQAEVLSRFLDDQVIDYAILSHRWTRTWQELDYNEVVGLAKMNKKERNEIRQRDGYRKILQSCQLAQEDGCEWLWVDTCCIDKRSSAELSEAINSMYRWFENSTICYVYLHDVPGDSLFPTVRNNERYYRSNGWPEWFSRAWTLQEMLAPRDVQFFNKDWHPIGDKRMLSSILEYITRVPQHILKEGLSSKRPCVAQIISWAADREASRAEDWAYSLMGLLDVNMPMLYGEGKKAFHRLQLEVIRTSNDQSIFAWGCNERKARTGSILADDPSFFRDCNEMELMNQDEFIESLKERILEAELPSIEDDRLGIFPITNRGIQIWLFLCPRAGSDSVFQAPLPCRSRPSGPPVTIDVALWETNYYRYTGSLHHEGGRLRLRQVFLRYQGTPLCDSTFEIDDSAIVENGFPYPTTWPEETGNMVTLSTTDPLCVKRYFCRREYHFAVGFGQCFGQNWIHVVGKEPDSPLGSSLSYGPMLDRAPEHAQTMRKALRSGAARSQVYILKTPLPRSTWILQTSYVMKSSRICKVKLEVFRDPGVSSLSGEWTDFDGDGTDDPDRDRQDLMIPHYPSKQDICELLVDGVSTKFSYAPSDIKLGDYGHITASEDFCCEGNLFTDIKPHLSRVNIIPRQHKISERGGHQKESGVVRAHHYPDGFSDLNEPLGLSLPSDDDFKSLLVSLSTRLTNRYLITRVIQCRPDPRPSGSGITTRWYNIAKPFVWHRNEGADAVMGREWRGETQGDPTDVIDVDEMEL</sequence>
<dbReference type="HOGENOM" id="CLU_000288_138_12_1"/>
<dbReference type="Pfam" id="PF06985">
    <property type="entry name" value="HET"/>
    <property type="match status" value="1"/>
</dbReference>
<dbReference type="Proteomes" id="UP000053989">
    <property type="component" value="Unassembled WGS sequence"/>
</dbReference>
<accession>A0A0C3EF08</accession>
<gene>
    <name evidence="2" type="ORF">SCLCIDRAFT_1211233</name>
</gene>
<dbReference type="InParanoid" id="A0A0C3EF08"/>
<feature type="domain" description="Heterokaryon incompatibility" evidence="1">
    <location>
        <begin position="40"/>
        <end position="151"/>
    </location>
</feature>
<proteinExistence type="predicted"/>
<dbReference type="PANTHER" id="PTHR10622">
    <property type="entry name" value="HET DOMAIN-CONTAINING PROTEIN"/>
    <property type="match status" value="1"/>
</dbReference>
<dbReference type="InterPro" id="IPR010730">
    <property type="entry name" value="HET"/>
</dbReference>
<reference evidence="3" key="2">
    <citation type="submission" date="2015-01" db="EMBL/GenBank/DDBJ databases">
        <title>Evolutionary Origins and Diversification of the Mycorrhizal Mutualists.</title>
        <authorList>
            <consortium name="DOE Joint Genome Institute"/>
            <consortium name="Mycorrhizal Genomics Consortium"/>
            <person name="Kohler A."/>
            <person name="Kuo A."/>
            <person name="Nagy L.G."/>
            <person name="Floudas D."/>
            <person name="Copeland A."/>
            <person name="Barry K.W."/>
            <person name="Cichocki N."/>
            <person name="Veneault-Fourrey C."/>
            <person name="LaButti K."/>
            <person name="Lindquist E.A."/>
            <person name="Lipzen A."/>
            <person name="Lundell T."/>
            <person name="Morin E."/>
            <person name="Murat C."/>
            <person name="Riley R."/>
            <person name="Ohm R."/>
            <person name="Sun H."/>
            <person name="Tunlid A."/>
            <person name="Henrissat B."/>
            <person name="Grigoriev I.V."/>
            <person name="Hibbett D.S."/>
            <person name="Martin F."/>
        </authorList>
    </citation>
    <scope>NUCLEOTIDE SEQUENCE [LARGE SCALE GENOMIC DNA]</scope>
    <source>
        <strain evidence="3">Foug A</strain>
    </source>
</reference>
<name>A0A0C3EF08_9AGAM</name>